<dbReference type="AlphaFoldDB" id="A0A0F3GX29"/>
<name>A0A0F3GX29_9BACT</name>
<evidence type="ECO:0000259" key="1">
    <source>
        <dbReference type="Pfam" id="PF13682"/>
    </source>
</evidence>
<reference evidence="2 3" key="1">
    <citation type="submission" date="2015-02" db="EMBL/GenBank/DDBJ databases">
        <title>Single-cell genomics of uncultivated deep-branching MTB reveals a conserved set of magnetosome genes.</title>
        <authorList>
            <person name="Kolinko S."/>
            <person name="Richter M."/>
            <person name="Glockner F.O."/>
            <person name="Brachmann A."/>
            <person name="Schuler D."/>
        </authorList>
    </citation>
    <scope>NUCLEOTIDE SEQUENCE [LARGE SCALE GENOMIC DNA]</scope>
    <source>
        <strain evidence="2">TM-1</strain>
    </source>
</reference>
<evidence type="ECO:0000313" key="3">
    <source>
        <dbReference type="Proteomes" id="UP000033423"/>
    </source>
</evidence>
<evidence type="ECO:0000313" key="2">
    <source>
        <dbReference type="EMBL" id="KJU86435.1"/>
    </source>
</evidence>
<dbReference type="InterPro" id="IPR025991">
    <property type="entry name" value="Chemoreceptor_zinc-bind_dom"/>
</dbReference>
<gene>
    <name evidence="2" type="ORF">MBAV_001373</name>
</gene>
<sequence length="85" mass="9695">MCRLGKWYYTDGKKCCEAIQAFRAIEEPHRKLHALGKEIVITYDKGEVQKAQQMFHDLEKMSTVIISNLEGVRQTLGGDVKLIGK</sequence>
<feature type="domain" description="Chemoreceptor zinc-binding" evidence="1">
    <location>
        <begin position="2"/>
        <end position="40"/>
    </location>
</feature>
<dbReference type="Pfam" id="PF13682">
    <property type="entry name" value="CZB"/>
    <property type="match status" value="1"/>
</dbReference>
<dbReference type="EMBL" id="LACI01000592">
    <property type="protein sequence ID" value="KJU86435.1"/>
    <property type="molecule type" value="Genomic_DNA"/>
</dbReference>
<dbReference type="Proteomes" id="UP000033423">
    <property type="component" value="Unassembled WGS sequence"/>
</dbReference>
<keyword evidence="3" id="KW-1185">Reference proteome</keyword>
<organism evidence="2 3">
    <name type="scientific">Candidatus Magnetobacterium bavaricum</name>
    <dbReference type="NCBI Taxonomy" id="29290"/>
    <lineage>
        <taxon>Bacteria</taxon>
        <taxon>Pseudomonadati</taxon>
        <taxon>Nitrospirota</taxon>
        <taxon>Thermodesulfovibrionia</taxon>
        <taxon>Thermodesulfovibrionales</taxon>
        <taxon>Candidatus Magnetobacteriaceae</taxon>
        <taxon>Candidatus Magnetobacterium</taxon>
    </lineage>
</organism>
<dbReference type="Gene3D" id="1.20.120.30">
    <property type="entry name" value="Aspartate receptor, ligand-binding domain"/>
    <property type="match status" value="1"/>
</dbReference>
<comment type="caution">
    <text evidence="2">The sequence shown here is derived from an EMBL/GenBank/DDBJ whole genome shotgun (WGS) entry which is preliminary data.</text>
</comment>
<protein>
    <submittedName>
        <fullName evidence="2">Methyl-accepting chemotaxis sensory transducer</fullName>
    </submittedName>
</protein>
<proteinExistence type="predicted"/>
<accession>A0A0F3GX29</accession>